<accession>A0A4Z2F1W3</accession>
<gene>
    <name evidence="2" type="ORF">EYF80_054708</name>
</gene>
<evidence type="ECO:0000256" key="1">
    <source>
        <dbReference type="SAM" id="MobiDB-lite"/>
    </source>
</evidence>
<proteinExistence type="predicted"/>
<organism evidence="2 3">
    <name type="scientific">Liparis tanakae</name>
    <name type="common">Tanaka's snailfish</name>
    <dbReference type="NCBI Taxonomy" id="230148"/>
    <lineage>
        <taxon>Eukaryota</taxon>
        <taxon>Metazoa</taxon>
        <taxon>Chordata</taxon>
        <taxon>Craniata</taxon>
        <taxon>Vertebrata</taxon>
        <taxon>Euteleostomi</taxon>
        <taxon>Actinopterygii</taxon>
        <taxon>Neopterygii</taxon>
        <taxon>Teleostei</taxon>
        <taxon>Neoteleostei</taxon>
        <taxon>Acanthomorphata</taxon>
        <taxon>Eupercaria</taxon>
        <taxon>Perciformes</taxon>
        <taxon>Cottioidei</taxon>
        <taxon>Cottales</taxon>
        <taxon>Liparidae</taxon>
        <taxon>Liparis</taxon>
    </lineage>
</organism>
<comment type="caution">
    <text evidence="2">The sequence shown here is derived from an EMBL/GenBank/DDBJ whole genome shotgun (WGS) entry which is preliminary data.</text>
</comment>
<evidence type="ECO:0000313" key="2">
    <source>
        <dbReference type="EMBL" id="TNN35125.1"/>
    </source>
</evidence>
<feature type="region of interest" description="Disordered" evidence="1">
    <location>
        <begin position="1"/>
        <end position="96"/>
    </location>
</feature>
<sequence length="96" mass="10269">MDSLGDSDGVSIGTVGGAQRPVDGHGEAPPPASVAPLGRRRDGHQRDRILINSPRCESGVGIGQRSRVKVNNNNNNNNNNRKHNNSGADRTVYSVW</sequence>
<dbReference type="AlphaFoldDB" id="A0A4Z2F1W3"/>
<dbReference type="EMBL" id="SRLO01001826">
    <property type="protein sequence ID" value="TNN35125.1"/>
    <property type="molecule type" value="Genomic_DNA"/>
</dbReference>
<name>A0A4Z2F1W3_9TELE</name>
<evidence type="ECO:0000313" key="3">
    <source>
        <dbReference type="Proteomes" id="UP000314294"/>
    </source>
</evidence>
<dbReference type="Proteomes" id="UP000314294">
    <property type="component" value="Unassembled WGS sequence"/>
</dbReference>
<keyword evidence="3" id="KW-1185">Reference proteome</keyword>
<protein>
    <submittedName>
        <fullName evidence="2">Uncharacterized protein</fullName>
    </submittedName>
</protein>
<reference evidence="2 3" key="1">
    <citation type="submission" date="2019-03" db="EMBL/GenBank/DDBJ databases">
        <title>First draft genome of Liparis tanakae, snailfish: a comprehensive survey of snailfish specific genes.</title>
        <authorList>
            <person name="Kim W."/>
            <person name="Song I."/>
            <person name="Jeong J.-H."/>
            <person name="Kim D."/>
            <person name="Kim S."/>
            <person name="Ryu S."/>
            <person name="Song J.Y."/>
            <person name="Lee S.K."/>
        </authorList>
    </citation>
    <scope>NUCLEOTIDE SEQUENCE [LARGE SCALE GENOMIC DNA]</scope>
    <source>
        <tissue evidence="2">Muscle</tissue>
    </source>
</reference>